<gene>
    <name evidence="8" type="ORF">QJS04_geneDACA008848</name>
</gene>
<dbReference type="EMBL" id="JAUJYN010000010">
    <property type="protein sequence ID" value="KAK1262265.1"/>
    <property type="molecule type" value="Genomic_DNA"/>
</dbReference>
<evidence type="ECO:0000256" key="2">
    <source>
        <dbReference type="ARBA" id="ARBA00007077"/>
    </source>
</evidence>
<dbReference type="GO" id="GO:0003723">
    <property type="term" value="F:RNA binding"/>
    <property type="evidence" value="ECO:0007669"/>
    <property type="project" value="UniProtKB-UniRule"/>
</dbReference>
<feature type="compositionally biased region" description="Basic and acidic residues" evidence="6">
    <location>
        <begin position="37"/>
        <end position="48"/>
    </location>
</feature>
<name>A0AAV9ADJ4_ACOGR</name>
<sequence>METQCLPKEELLSLFVNNPFRRKPKPISVAQGNQHPNFERTPLKRVESLSEPIDAAAESTELKRRKREKDLGDSTENPAAEEVAEAAVKKKKRKREEVEEIYEAKHYGKDRLEKGDREEKKKKKGVGEKRKAAEVEEEEGQAASRDVYDDEAKLLRTVFIGNLPLKTKRKTLLKEFGGFGEVESVRFRSVPINVNESKVPRKGAIIRGELNDIVDSVHAYIVYKEERAAQASLSHNMATIGGNHIRVDMACPPRKKLKGEAAPLYDHKRTVFVGNLPFDVKDEELYQLFSGIEEVGSSLEAVRVIRDPHTSVGKGIAYALFKTREAANSVVRKRSLKLRDRDLRFCHSKSESTPSKRKDPPRPAMTGAPRHKKLASVSGEASGNRNDRTYKANATSLSYQGLRATKGGGAPKKARVRPSTEGRNRKFGSKSVPGADRRVNKNKSPAVSPMNGKRPSVAARKANELKKRKQEGGVSETSRPNKKHRY</sequence>
<dbReference type="SMART" id="SM00360">
    <property type="entry name" value="RRM"/>
    <property type="match status" value="2"/>
</dbReference>
<evidence type="ECO:0000256" key="1">
    <source>
        <dbReference type="ARBA" id="ARBA00004604"/>
    </source>
</evidence>
<reference evidence="8" key="1">
    <citation type="journal article" date="2023" name="Nat. Commun.">
        <title>Diploid and tetraploid genomes of Acorus and the evolution of monocots.</title>
        <authorList>
            <person name="Ma L."/>
            <person name="Liu K.W."/>
            <person name="Li Z."/>
            <person name="Hsiao Y.Y."/>
            <person name="Qi Y."/>
            <person name="Fu T."/>
            <person name="Tang G.D."/>
            <person name="Zhang D."/>
            <person name="Sun W.H."/>
            <person name="Liu D.K."/>
            <person name="Li Y."/>
            <person name="Chen G.Z."/>
            <person name="Liu X.D."/>
            <person name="Liao X.Y."/>
            <person name="Jiang Y.T."/>
            <person name="Yu X."/>
            <person name="Hao Y."/>
            <person name="Huang J."/>
            <person name="Zhao X.W."/>
            <person name="Ke S."/>
            <person name="Chen Y.Y."/>
            <person name="Wu W.L."/>
            <person name="Hsu J.L."/>
            <person name="Lin Y.F."/>
            <person name="Huang M.D."/>
            <person name="Li C.Y."/>
            <person name="Huang L."/>
            <person name="Wang Z.W."/>
            <person name="Zhao X."/>
            <person name="Zhong W.Y."/>
            <person name="Peng D.H."/>
            <person name="Ahmad S."/>
            <person name="Lan S."/>
            <person name="Zhang J.S."/>
            <person name="Tsai W.C."/>
            <person name="Van de Peer Y."/>
            <person name="Liu Z.J."/>
        </authorList>
    </citation>
    <scope>NUCLEOTIDE SEQUENCE</scope>
    <source>
        <strain evidence="8">SCP</strain>
    </source>
</reference>
<feature type="region of interest" description="Disordered" evidence="6">
    <location>
        <begin position="113"/>
        <end position="143"/>
    </location>
</feature>
<feature type="compositionally biased region" description="Basic and acidic residues" evidence="6">
    <location>
        <begin position="113"/>
        <end position="134"/>
    </location>
</feature>
<keyword evidence="4" id="KW-0539">Nucleus</keyword>
<feature type="domain" description="RRM" evidence="7">
    <location>
        <begin position="156"/>
        <end position="252"/>
    </location>
</feature>
<reference evidence="8" key="2">
    <citation type="submission" date="2023-06" db="EMBL/GenBank/DDBJ databases">
        <authorList>
            <person name="Ma L."/>
            <person name="Liu K.-W."/>
            <person name="Li Z."/>
            <person name="Hsiao Y.-Y."/>
            <person name="Qi Y."/>
            <person name="Fu T."/>
            <person name="Tang G."/>
            <person name="Zhang D."/>
            <person name="Sun W.-H."/>
            <person name="Liu D.-K."/>
            <person name="Li Y."/>
            <person name="Chen G.-Z."/>
            <person name="Liu X.-D."/>
            <person name="Liao X.-Y."/>
            <person name="Jiang Y.-T."/>
            <person name="Yu X."/>
            <person name="Hao Y."/>
            <person name="Huang J."/>
            <person name="Zhao X.-W."/>
            <person name="Ke S."/>
            <person name="Chen Y.-Y."/>
            <person name="Wu W.-L."/>
            <person name="Hsu J.-L."/>
            <person name="Lin Y.-F."/>
            <person name="Huang M.-D."/>
            <person name="Li C.-Y."/>
            <person name="Huang L."/>
            <person name="Wang Z.-W."/>
            <person name="Zhao X."/>
            <person name="Zhong W.-Y."/>
            <person name="Peng D.-H."/>
            <person name="Ahmad S."/>
            <person name="Lan S."/>
            <person name="Zhang J.-S."/>
            <person name="Tsai W.-C."/>
            <person name="Van De Peer Y."/>
            <person name="Liu Z.-J."/>
        </authorList>
    </citation>
    <scope>NUCLEOTIDE SEQUENCE</scope>
    <source>
        <strain evidence="8">SCP</strain>
        <tissue evidence="8">Leaves</tissue>
    </source>
</reference>
<evidence type="ECO:0000256" key="3">
    <source>
        <dbReference type="ARBA" id="ARBA00022884"/>
    </source>
</evidence>
<dbReference type="InterPro" id="IPR034221">
    <property type="entry name" value="RBM34_RRM2"/>
</dbReference>
<dbReference type="InterPro" id="IPR000504">
    <property type="entry name" value="RRM_dom"/>
</dbReference>
<dbReference type="SUPFAM" id="SSF54928">
    <property type="entry name" value="RNA-binding domain, RBD"/>
    <property type="match status" value="2"/>
</dbReference>
<dbReference type="PANTHER" id="PTHR23236">
    <property type="entry name" value="EUKARYOTIC TRANSLATION INITIATION FACTOR 4B/4H"/>
    <property type="match status" value="1"/>
</dbReference>
<dbReference type="CDD" id="cd12394">
    <property type="entry name" value="RRM1_RBM34"/>
    <property type="match status" value="1"/>
</dbReference>
<feature type="region of interest" description="Disordered" evidence="6">
    <location>
        <begin position="22"/>
        <end position="90"/>
    </location>
</feature>
<accession>A0AAV9ADJ4</accession>
<dbReference type="GO" id="GO:0005730">
    <property type="term" value="C:nucleolus"/>
    <property type="evidence" value="ECO:0007669"/>
    <property type="project" value="UniProtKB-SubCell"/>
</dbReference>
<dbReference type="CDD" id="cd12395">
    <property type="entry name" value="RRM2_RBM34"/>
    <property type="match status" value="1"/>
</dbReference>
<dbReference type="PANTHER" id="PTHR23236:SF25">
    <property type="entry name" value="RNA-BINDING PROTEIN 34"/>
    <property type="match status" value="1"/>
</dbReference>
<evidence type="ECO:0000256" key="5">
    <source>
        <dbReference type="PROSITE-ProRule" id="PRU00176"/>
    </source>
</evidence>
<dbReference type="PROSITE" id="PS50102">
    <property type="entry name" value="RRM"/>
    <property type="match status" value="2"/>
</dbReference>
<feature type="compositionally biased region" description="Basic and acidic residues" evidence="6">
    <location>
        <begin position="342"/>
        <end position="361"/>
    </location>
</feature>
<evidence type="ECO:0000256" key="6">
    <source>
        <dbReference type="SAM" id="MobiDB-lite"/>
    </source>
</evidence>
<dbReference type="InterPro" id="IPR012677">
    <property type="entry name" value="Nucleotide-bd_a/b_plait_sf"/>
</dbReference>
<comment type="subcellular location">
    <subcellularLocation>
        <location evidence="1">Nucleus</location>
        <location evidence="1">Nucleolus</location>
    </subcellularLocation>
</comment>
<keyword evidence="3 5" id="KW-0694">RNA-binding</keyword>
<feature type="domain" description="RRM" evidence="7">
    <location>
        <begin position="269"/>
        <end position="350"/>
    </location>
</feature>
<dbReference type="InterPro" id="IPR035979">
    <property type="entry name" value="RBD_domain_sf"/>
</dbReference>
<organism evidence="8 9">
    <name type="scientific">Acorus gramineus</name>
    <name type="common">Dwarf sweet flag</name>
    <dbReference type="NCBI Taxonomy" id="55184"/>
    <lineage>
        <taxon>Eukaryota</taxon>
        <taxon>Viridiplantae</taxon>
        <taxon>Streptophyta</taxon>
        <taxon>Embryophyta</taxon>
        <taxon>Tracheophyta</taxon>
        <taxon>Spermatophyta</taxon>
        <taxon>Magnoliopsida</taxon>
        <taxon>Liliopsida</taxon>
        <taxon>Acoraceae</taxon>
        <taxon>Acorus</taxon>
    </lineage>
</organism>
<protein>
    <recommendedName>
        <fullName evidence="7">RRM domain-containing protein</fullName>
    </recommendedName>
</protein>
<keyword evidence="9" id="KW-1185">Reference proteome</keyword>
<dbReference type="Gene3D" id="3.30.70.330">
    <property type="match status" value="2"/>
</dbReference>
<comment type="similarity">
    <text evidence="2">Belongs to the RRM RBM34 family.</text>
</comment>
<dbReference type="Proteomes" id="UP001179952">
    <property type="component" value="Unassembled WGS sequence"/>
</dbReference>
<feature type="region of interest" description="Disordered" evidence="6">
    <location>
        <begin position="342"/>
        <end position="486"/>
    </location>
</feature>
<evidence type="ECO:0000256" key="4">
    <source>
        <dbReference type="ARBA" id="ARBA00023242"/>
    </source>
</evidence>
<evidence type="ECO:0000259" key="7">
    <source>
        <dbReference type="PROSITE" id="PS50102"/>
    </source>
</evidence>
<evidence type="ECO:0000313" key="8">
    <source>
        <dbReference type="EMBL" id="KAK1262265.1"/>
    </source>
</evidence>
<proteinExistence type="inferred from homology"/>
<comment type="caution">
    <text evidence="8">The sequence shown here is derived from an EMBL/GenBank/DDBJ whole genome shotgun (WGS) entry which is preliminary data.</text>
</comment>
<dbReference type="Pfam" id="PF00076">
    <property type="entry name" value="RRM_1"/>
    <property type="match status" value="1"/>
</dbReference>
<dbReference type="AlphaFoldDB" id="A0AAV9ADJ4"/>
<evidence type="ECO:0000313" key="9">
    <source>
        <dbReference type="Proteomes" id="UP001179952"/>
    </source>
</evidence>